<sequence>MRRIRMSLRRGADRSTRSRRLPLHPGLIAVVAALTTACSAQGGGGEAAGSCAVAAVYGGRTYTQVADVDFTVGKALGPAEFPPCEDTPGHDDDAAGSEPTTAYAVDDLNPRIAIAVRYPSDDIMLLAVQPGGSLPPQVEALTRG</sequence>
<reference evidence="2 3" key="1">
    <citation type="submission" date="2019-05" db="EMBL/GenBank/DDBJ databases">
        <authorList>
            <person name="Hariharan J."/>
            <person name="Choudoir M.J."/>
            <person name="Diebold P."/>
            <person name="Panke-Buisse K."/>
            <person name="Buckley D.H."/>
        </authorList>
    </citation>
    <scope>NUCLEOTIDE SEQUENCE [LARGE SCALE GENOMIC DNA]</scope>
    <source>
        <strain evidence="2 3">SUN51</strain>
    </source>
</reference>
<dbReference type="OrthoDB" id="4254592at2"/>
<gene>
    <name evidence="2" type="ORF">FGF04_25240</name>
</gene>
<dbReference type="Proteomes" id="UP000324965">
    <property type="component" value="Unassembled WGS sequence"/>
</dbReference>
<dbReference type="AlphaFoldDB" id="A0A5B0AR24"/>
<dbReference type="Pfam" id="PF19797">
    <property type="entry name" value="DUF6281"/>
    <property type="match status" value="1"/>
</dbReference>
<evidence type="ECO:0000313" key="3">
    <source>
        <dbReference type="Proteomes" id="UP000324965"/>
    </source>
</evidence>
<proteinExistence type="predicted"/>
<name>A0A5B0AR24_9ACTN</name>
<feature type="region of interest" description="Disordered" evidence="1">
    <location>
        <begin position="79"/>
        <end position="102"/>
    </location>
</feature>
<accession>A0A5B0AR24</accession>
<protein>
    <submittedName>
        <fullName evidence="2">Uncharacterized protein</fullName>
    </submittedName>
</protein>
<evidence type="ECO:0000313" key="2">
    <source>
        <dbReference type="EMBL" id="KAA0932117.1"/>
    </source>
</evidence>
<keyword evidence="3" id="KW-1185">Reference proteome</keyword>
<organism evidence="2 3">
    <name type="scientific">Streptomyces apricus</name>
    <dbReference type="NCBI Taxonomy" id="1828112"/>
    <lineage>
        <taxon>Bacteria</taxon>
        <taxon>Bacillati</taxon>
        <taxon>Actinomycetota</taxon>
        <taxon>Actinomycetes</taxon>
        <taxon>Kitasatosporales</taxon>
        <taxon>Streptomycetaceae</taxon>
        <taxon>Streptomyces</taxon>
    </lineage>
</organism>
<dbReference type="EMBL" id="VDFC01000046">
    <property type="protein sequence ID" value="KAA0932117.1"/>
    <property type="molecule type" value="Genomic_DNA"/>
</dbReference>
<comment type="caution">
    <text evidence="2">The sequence shown here is derived from an EMBL/GenBank/DDBJ whole genome shotgun (WGS) entry which is preliminary data.</text>
</comment>
<dbReference type="InterPro" id="IPR046248">
    <property type="entry name" value="DUF6281"/>
</dbReference>
<evidence type="ECO:0000256" key="1">
    <source>
        <dbReference type="SAM" id="MobiDB-lite"/>
    </source>
</evidence>